<dbReference type="RefSeq" id="WP_334477872.1">
    <property type="nucleotide sequence ID" value="NZ_JAZHRV010000001.1"/>
</dbReference>
<dbReference type="InterPro" id="IPR055129">
    <property type="entry name" value="YEATS_dom"/>
</dbReference>
<feature type="domain" description="TIR" evidence="1">
    <location>
        <begin position="118"/>
        <end position="250"/>
    </location>
</feature>
<dbReference type="EMBL" id="JAZHRV010000001">
    <property type="protein sequence ID" value="MEH2553400.1"/>
    <property type="molecule type" value="Genomic_DNA"/>
</dbReference>
<sequence length="250" mass="27960">MTIRIVQDAKQTNPTHWRWSVWLDASAEELNGVEEVVWKLHPSFSPPEVRVGNRSTAFRLKSSGWGEFEIQAEVRLKNGEKVTLRHWLSFKQRAPRKGRSSAGEVEGGSSEAVAIGSRQPKVFLSYTSSDARLAGALVEELKREHNIDVFVDVDIPIGQNLRDWASEKIRLSDAAVFLLPKEEFAPLSHSFTGYELGLAQQTGTPIIPILRSETDVPDQFRETKAIRISGSQPSELEAQSIARSITDIVR</sequence>
<dbReference type="Gene3D" id="3.40.50.10140">
    <property type="entry name" value="Toll/interleukin-1 receptor homology (TIR) domain"/>
    <property type="match status" value="1"/>
</dbReference>
<dbReference type="SUPFAM" id="SSF52200">
    <property type="entry name" value="Toll/Interleukin receptor TIR domain"/>
    <property type="match status" value="1"/>
</dbReference>
<reference evidence="3 4" key="1">
    <citation type="submission" date="2024-02" db="EMBL/GenBank/DDBJ databases">
        <title>Adaptive strategies in a cosmopolitan and abundant soil bacterium.</title>
        <authorList>
            <person name="Carini P."/>
        </authorList>
    </citation>
    <scope>NUCLEOTIDE SEQUENCE [LARGE SCALE GENOMIC DNA]</scope>
    <source>
        <strain evidence="3 4">AZCC 1608</strain>
    </source>
</reference>
<dbReference type="Pfam" id="PF20305">
    <property type="entry name" value="pYEATS"/>
    <property type="match status" value="1"/>
</dbReference>
<gene>
    <name evidence="3" type="ORF">V1286_000929</name>
</gene>
<dbReference type="InterPro" id="IPR046888">
    <property type="entry name" value="pYEATS"/>
</dbReference>
<dbReference type="PROSITE" id="PS50104">
    <property type="entry name" value="TIR"/>
    <property type="match status" value="1"/>
</dbReference>
<dbReference type="InterPro" id="IPR035897">
    <property type="entry name" value="Toll_tir_struct_dom_sf"/>
</dbReference>
<dbReference type="InterPro" id="IPR038704">
    <property type="entry name" value="YEAST_sf"/>
</dbReference>
<evidence type="ECO:0008006" key="5">
    <source>
        <dbReference type="Google" id="ProtNLM"/>
    </source>
</evidence>
<protein>
    <recommendedName>
        <fullName evidence="5">TIR domain-containing protein</fullName>
    </recommendedName>
</protein>
<dbReference type="Pfam" id="PF13676">
    <property type="entry name" value="TIR_2"/>
    <property type="match status" value="1"/>
</dbReference>
<organism evidence="3 4">
    <name type="scientific">Bradyrhizobium algeriense</name>
    <dbReference type="NCBI Taxonomy" id="634784"/>
    <lineage>
        <taxon>Bacteria</taxon>
        <taxon>Pseudomonadati</taxon>
        <taxon>Pseudomonadota</taxon>
        <taxon>Alphaproteobacteria</taxon>
        <taxon>Hyphomicrobiales</taxon>
        <taxon>Nitrobacteraceae</taxon>
        <taxon>Bradyrhizobium</taxon>
    </lineage>
</organism>
<evidence type="ECO:0000313" key="4">
    <source>
        <dbReference type="Proteomes" id="UP001364224"/>
    </source>
</evidence>
<comment type="caution">
    <text evidence="3">The sequence shown here is derived from an EMBL/GenBank/DDBJ whole genome shotgun (WGS) entry which is preliminary data.</text>
</comment>
<dbReference type="Proteomes" id="UP001364224">
    <property type="component" value="Unassembled WGS sequence"/>
</dbReference>
<dbReference type="Gene3D" id="2.60.40.1970">
    <property type="entry name" value="YEATS domain"/>
    <property type="match status" value="1"/>
</dbReference>
<accession>A0ABU8B4I6</accession>
<dbReference type="PROSITE" id="PS51037">
    <property type="entry name" value="YEATS"/>
    <property type="match status" value="1"/>
</dbReference>
<evidence type="ECO:0000259" key="1">
    <source>
        <dbReference type="PROSITE" id="PS50104"/>
    </source>
</evidence>
<dbReference type="InterPro" id="IPR000157">
    <property type="entry name" value="TIR_dom"/>
</dbReference>
<evidence type="ECO:0000313" key="3">
    <source>
        <dbReference type="EMBL" id="MEH2553400.1"/>
    </source>
</evidence>
<keyword evidence="4" id="KW-1185">Reference proteome</keyword>
<evidence type="ECO:0000259" key="2">
    <source>
        <dbReference type="PROSITE" id="PS51037"/>
    </source>
</evidence>
<name>A0ABU8B4I6_9BRAD</name>
<feature type="domain" description="YEATS" evidence="2">
    <location>
        <begin position="1"/>
        <end position="191"/>
    </location>
</feature>
<proteinExistence type="predicted"/>